<gene>
    <name evidence="8" type="ORF">CHX27_08110</name>
</gene>
<dbReference type="InterPro" id="IPR006140">
    <property type="entry name" value="D-isomer_DH_NAD-bd"/>
</dbReference>
<dbReference type="PANTHER" id="PTHR42789">
    <property type="entry name" value="D-ISOMER SPECIFIC 2-HYDROXYACID DEHYDROGENASE FAMILY PROTEIN (AFU_ORTHOLOGUE AFUA_6G10090)"/>
    <property type="match status" value="1"/>
</dbReference>
<evidence type="ECO:0008006" key="10">
    <source>
        <dbReference type="Google" id="ProtNLM"/>
    </source>
</evidence>
<evidence type="ECO:0000259" key="6">
    <source>
        <dbReference type="Pfam" id="PF00389"/>
    </source>
</evidence>
<dbReference type="Gene3D" id="3.40.50.720">
    <property type="entry name" value="NAD(P)-binding Rossmann-like Domain"/>
    <property type="match status" value="2"/>
</dbReference>
<dbReference type="InterPro" id="IPR006139">
    <property type="entry name" value="D-isomer_2_OHA_DH_cat_dom"/>
</dbReference>
<dbReference type="InterPro" id="IPR036291">
    <property type="entry name" value="NAD(P)-bd_dom_sf"/>
</dbReference>
<organism evidence="8 9">
    <name type="scientific">Flavobacterium aurantiibacter</name>
    <dbReference type="NCBI Taxonomy" id="2023067"/>
    <lineage>
        <taxon>Bacteria</taxon>
        <taxon>Pseudomonadati</taxon>
        <taxon>Bacteroidota</taxon>
        <taxon>Flavobacteriia</taxon>
        <taxon>Flavobacteriales</taxon>
        <taxon>Flavobacteriaceae</taxon>
        <taxon>Flavobacterium</taxon>
    </lineage>
</organism>
<comment type="caution">
    <text evidence="8">The sequence shown here is derived from an EMBL/GenBank/DDBJ whole genome shotgun (WGS) entry which is preliminary data.</text>
</comment>
<dbReference type="InterPro" id="IPR050857">
    <property type="entry name" value="D-2-hydroxyacid_DH"/>
</dbReference>
<dbReference type="GO" id="GO:0008652">
    <property type="term" value="P:amino acid biosynthetic process"/>
    <property type="evidence" value="ECO:0007669"/>
    <property type="project" value="UniProtKB-KW"/>
</dbReference>
<name>A0A255ZS58_9FLAO</name>
<dbReference type="GO" id="GO:0016616">
    <property type="term" value="F:oxidoreductase activity, acting on the CH-OH group of donors, NAD or NADP as acceptor"/>
    <property type="evidence" value="ECO:0007669"/>
    <property type="project" value="InterPro"/>
</dbReference>
<evidence type="ECO:0000313" key="8">
    <source>
        <dbReference type="EMBL" id="OYQ44261.1"/>
    </source>
</evidence>
<keyword evidence="2" id="KW-0028">Amino-acid biosynthesis</keyword>
<proteinExistence type="inferred from homology"/>
<dbReference type="RefSeq" id="WP_094486261.1">
    <property type="nucleotide sequence ID" value="NZ_NOXX01000194.1"/>
</dbReference>
<dbReference type="SUPFAM" id="SSF52283">
    <property type="entry name" value="Formate/glycerate dehydrogenase catalytic domain-like"/>
    <property type="match status" value="1"/>
</dbReference>
<feature type="domain" description="D-isomer specific 2-hydroxyacid dehydrogenase NAD-binding" evidence="7">
    <location>
        <begin position="116"/>
        <end position="293"/>
    </location>
</feature>
<dbReference type="PANTHER" id="PTHR42789:SF1">
    <property type="entry name" value="D-ISOMER SPECIFIC 2-HYDROXYACID DEHYDROGENASE FAMILY PROTEIN (AFU_ORTHOLOGUE AFUA_6G10090)"/>
    <property type="match status" value="1"/>
</dbReference>
<evidence type="ECO:0000313" key="9">
    <source>
        <dbReference type="Proteomes" id="UP000216035"/>
    </source>
</evidence>
<evidence type="ECO:0000256" key="4">
    <source>
        <dbReference type="ARBA" id="ARBA00023027"/>
    </source>
</evidence>
<dbReference type="GO" id="GO:0051287">
    <property type="term" value="F:NAD binding"/>
    <property type="evidence" value="ECO:0007669"/>
    <property type="project" value="InterPro"/>
</dbReference>
<keyword evidence="4" id="KW-0520">NAD</keyword>
<evidence type="ECO:0000259" key="7">
    <source>
        <dbReference type="Pfam" id="PF02826"/>
    </source>
</evidence>
<evidence type="ECO:0000256" key="3">
    <source>
        <dbReference type="ARBA" id="ARBA00023002"/>
    </source>
</evidence>
<comment type="similarity">
    <text evidence="1 5">Belongs to the D-isomer specific 2-hydroxyacid dehydrogenase family.</text>
</comment>
<dbReference type="SUPFAM" id="SSF51735">
    <property type="entry name" value="NAD(P)-binding Rossmann-fold domains"/>
    <property type="match status" value="1"/>
</dbReference>
<reference evidence="8 9" key="1">
    <citation type="submission" date="2017-07" db="EMBL/GenBank/DDBJ databases">
        <title>Flavobacterium cyanobacteriorum sp. nov., isolated from cyanobacterial aggregates in a eutrophic lake.</title>
        <authorList>
            <person name="Cai H."/>
        </authorList>
    </citation>
    <scope>NUCLEOTIDE SEQUENCE [LARGE SCALE GENOMIC DNA]</scope>
    <source>
        <strain evidence="8 9">TH167</strain>
    </source>
</reference>
<dbReference type="Pfam" id="PF00389">
    <property type="entry name" value="2-Hacid_dh"/>
    <property type="match status" value="1"/>
</dbReference>
<accession>A0A255ZS58</accession>
<dbReference type="InterPro" id="IPR029752">
    <property type="entry name" value="D-isomer_DH_CS1"/>
</dbReference>
<evidence type="ECO:0000256" key="1">
    <source>
        <dbReference type="ARBA" id="ARBA00005854"/>
    </source>
</evidence>
<sequence>MNGKLTLAITESNNFNPAVVEKLKDFFSVRLFDIKSEADLLLALENADIAFIRLRFHFRSDILKQLPKLKYIVTATTGLDHIDTNYFNSIGGVVVSLRGETAFLSSIPSTAEFTWGLLLSIYKNTIKASTDVNAGNWQRDQFRGRNLKNKRIGILGLGRVGKQVANYARTFSMEVGFYDPVEVSTDFLKMPTAEELFSWADIISIHIDYSSRNHNFVDASLLRYCKETAVLINTSRGAVWDEEYLAELIRNKKVFGVATDVIVDEFIEKSVHQNPLVKLANEGYNVIVTPHIAGATIESMAETEFFVMKKLLKILNYECAE</sequence>
<dbReference type="Proteomes" id="UP000216035">
    <property type="component" value="Unassembled WGS sequence"/>
</dbReference>
<evidence type="ECO:0000256" key="5">
    <source>
        <dbReference type="RuleBase" id="RU003719"/>
    </source>
</evidence>
<evidence type="ECO:0000256" key="2">
    <source>
        <dbReference type="ARBA" id="ARBA00022605"/>
    </source>
</evidence>
<keyword evidence="9" id="KW-1185">Reference proteome</keyword>
<dbReference type="AlphaFoldDB" id="A0A255ZS58"/>
<dbReference type="EMBL" id="NOXX01000194">
    <property type="protein sequence ID" value="OYQ44261.1"/>
    <property type="molecule type" value="Genomic_DNA"/>
</dbReference>
<protein>
    <recommendedName>
        <fullName evidence="10">Hydroxyacid dehydrogenase</fullName>
    </recommendedName>
</protein>
<keyword evidence="3 5" id="KW-0560">Oxidoreductase</keyword>
<dbReference type="Pfam" id="PF02826">
    <property type="entry name" value="2-Hacid_dh_C"/>
    <property type="match status" value="1"/>
</dbReference>
<feature type="domain" description="D-isomer specific 2-hydroxyacid dehydrogenase catalytic" evidence="6">
    <location>
        <begin position="14"/>
        <end position="316"/>
    </location>
</feature>
<dbReference type="PROSITE" id="PS00065">
    <property type="entry name" value="D_2_HYDROXYACID_DH_1"/>
    <property type="match status" value="1"/>
</dbReference>
<dbReference type="OrthoDB" id="9805416at2"/>